<evidence type="ECO:0000313" key="1">
    <source>
        <dbReference type="EMBL" id="KAI8554871.1"/>
    </source>
</evidence>
<sequence>MASKRKDDVDIDDKDDAMAASLGLVGAFYGSDTMKRNENREMSQRERPSPQLIPNAATILQFGNLYFGKILRCITTDKLNIVEVIRDGGELEFYIGVSSADFPVDGYDEWI</sequence>
<organism evidence="1 2">
    <name type="scientific">Rhododendron molle</name>
    <name type="common">Chinese azalea</name>
    <name type="synonym">Azalea mollis</name>
    <dbReference type="NCBI Taxonomy" id="49168"/>
    <lineage>
        <taxon>Eukaryota</taxon>
        <taxon>Viridiplantae</taxon>
        <taxon>Streptophyta</taxon>
        <taxon>Embryophyta</taxon>
        <taxon>Tracheophyta</taxon>
        <taxon>Spermatophyta</taxon>
        <taxon>Magnoliopsida</taxon>
        <taxon>eudicotyledons</taxon>
        <taxon>Gunneridae</taxon>
        <taxon>Pentapetalae</taxon>
        <taxon>asterids</taxon>
        <taxon>Ericales</taxon>
        <taxon>Ericaceae</taxon>
        <taxon>Ericoideae</taxon>
        <taxon>Rhodoreae</taxon>
        <taxon>Rhododendron</taxon>
    </lineage>
</organism>
<gene>
    <name evidence="1" type="ORF">RHMOL_Rhmol05G0130500</name>
</gene>
<dbReference type="EMBL" id="CM046392">
    <property type="protein sequence ID" value="KAI8554871.1"/>
    <property type="molecule type" value="Genomic_DNA"/>
</dbReference>
<reference evidence="1" key="1">
    <citation type="submission" date="2022-02" db="EMBL/GenBank/DDBJ databases">
        <title>Plant Genome Project.</title>
        <authorList>
            <person name="Zhang R.-G."/>
        </authorList>
    </citation>
    <scope>NUCLEOTIDE SEQUENCE</scope>
    <source>
        <strain evidence="1">AT1</strain>
    </source>
</reference>
<accession>A0ACC0NPQ4</accession>
<dbReference type="Proteomes" id="UP001062846">
    <property type="component" value="Chromosome 5"/>
</dbReference>
<proteinExistence type="predicted"/>
<protein>
    <submittedName>
        <fullName evidence="1">Uncharacterized protein</fullName>
    </submittedName>
</protein>
<name>A0ACC0NPQ4_RHOML</name>
<evidence type="ECO:0000313" key="2">
    <source>
        <dbReference type="Proteomes" id="UP001062846"/>
    </source>
</evidence>
<keyword evidence="2" id="KW-1185">Reference proteome</keyword>
<comment type="caution">
    <text evidence="1">The sequence shown here is derived from an EMBL/GenBank/DDBJ whole genome shotgun (WGS) entry which is preliminary data.</text>
</comment>